<dbReference type="EMBL" id="GBRH01193295">
    <property type="protein sequence ID" value="JAE04601.1"/>
    <property type="molecule type" value="Transcribed_RNA"/>
</dbReference>
<evidence type="ECO:0000256" key="1">
    <source>
        <dbReference type="SAM" id="MobiDB-lite"/>
    </source>
</evidence>
<organism evidence="2">
    <name type="scientific">Arundo donax</name>
    <name type="common">Giant reed</name>
    <name type="synonym">Donax arundinaceus</name>
    <dbReference type="NCBI Taxonomy" id="35708"/>
    <lineage>
        <taxon>Eukaryota</taxon>
        <taxon>Viridiplantae</taxon>
        <taxon>Streptophyta</taxon>
        <taxon>Embryophyta</taxon>
        <taxon>Tracheophyta</taxon>
        <taxon>Spermatophyta</taxon>
        <taxon>Magnoliopsida</taxon>
        <taxon>Liliopsida</taxon>
        <taxon>Poales</taxon>
        <taxon>Poaceae</taxon>
        <taxon>PACMAD clade</taxon>
        <taxon>Arundinoideae</taxon>
        <taxon>Arundineae</taxon>
        <taxon>Arundo</taxon>
    </lineage>
</organism>
<feature type="region of interest" description="Disordered" evidence="1">
    <location>
        <begin position="41"/>
        <end position="92"/>
    </location>
</feature>
<reference evidence="2" key="1">
    <citation type="submission" date="2014-09" db="EMBL/GenBank/DDBJ databases">
        <authorList>
            <person name="Magalhaes I.L.F."/>
            <person name="Oliveira U."/>
            <person name="Santos F.R."/>
            <person name="Vidigal T.H.D.A."/>
            <person name="Brescovit A.D."/>
            <person name="Santos A.J."/>
        </authorList>
    </citation>
    <scope>NUCLEOTIDE SEQUENCE</scope>
    <source>
        <tissue evidence="2">Shoot tissue taken approximately 20 cm above the soil surface</tissue>
    </source>
</reference>
<proteinExistence type="predicted"/>
<evidence type="ECO:0000313" key="2">
    <source>
        <dbReference type="EMBL" id="JAE04601.1"/>
    </source>
</evidence>
<name>A0A0A9F3D3_ARUDO</name>
<dbReference type="AlphaFoldDB" id="A0A0A9F3D3"/>
<sequence length="92" mass="9650">MREKCTLNINLGQDVVGDQPELVPCTCSPGIGFGLLRGQRGEPGLRLRAHPPLANRKEGEPAAAGRSGLGGGSRAAAEEEERERGCPGRLGF</sequence>
<accession>A0A0A9F3D3</accession>
<protein>
    <submittedName>
        <fullName evidence="2">Uncharacterized protein</fullName>
    </submittedName>
</protein>
<reference evidence="2" key="2">
    <citation type="journal article" date="2015" name="Data Brief">
        <title>Shoot transcriptome of the giant reed, Arundo donax.</title>
        <authorList>
            <person name="Barrero R.A."/>
            <person name="Guerrero F.D."/>
            <person name="Moolhuijzen P."/>
            <person name="Goolsby J.A."/>
            <person name="Tidwell J."/>
            <person name="Bellgard S.E."/>
            <person name="Bellgard M.I."/>
        </authorList>
    </citation>
    <scope>NUCLEOTIDE SEQUENCE</scope>
    <source>
        <tissue evidence="2">Shoot tissue taken approximately 20 cm above the soil surface</tissue>
    </source>
</reference>